<dbReference type="Proteomes" id="UP001153636">
    <property type="component" value="Chromosome 9"/>
</dbReference>
<gene>
    <name evidence="3" type="ORF">PSYICH_LOCUS15610</name>
</gene>
<feature type="compositionally biased region" description="Polar residues" evidence="1">
    <location>
        <begin position="162"/>
        <end position="175"/>
    </location>
</feature>
<feature type="compositionally biased region" description="Gly residues" evidence="1">
    <location>
        <begin position="195"/>
        <end position="218"/>
    </location>
</feature>
<feature type="compositionally biased region" description="Gly residues" evidence="1">
    <location>
        <begin position="178"/>
        <end position="188"/>
    </location>
</feature>
<feature type="region of interest" description="Disordered" evidence="1">
    <location>
        <begin position="20"/>
        <end position="122"/>
    </location>
</feature>
<evidence type="ECO:0000313" key="3">
    <source>
        <dbReference type="EMBL" id="CAH1114967.1"/>
    </source>
</evidence>
<evidence type="ECO:0000313" key="4">
    <source>
        <dbReference type="Proteomes" id="UP001153636"/>
    </source>
</evidence>
<evidence type="ECO:0000256" key="1">
    <source>
        <dbReference type="SAM" id="MobiDB-lite"/>
    </source>
</evidence>
<feature type="compositionally biased region" description="Low complexity" evidence="1">
    <location>
        <begin position="34"/>
        <end position="58"/>
    </location>
</feature>
<feature type="compositionally biased region" description="Polar residues" evidence="1">
    <location>
        <begin position="82"/>
        <end position="96"/>
    </location>
</feature>
<accession>A0A9P0GKZ6</accession>
<evidence type="ECO:0000256" key="2">
    <source>
        <dbReference type="SAM" id="SignalP"/>
    </source>
</evidence>
<feature type="compositionally biased region" description="Low complexity" evidence="1">
    <location>
        <begin position="66"/>
        <end position="75"/>
    </location>
</feature>
<feature type="signal peptide" evidence="2">
    <location>
        <begin position="1"/>
        <end position="21"/>
    </location>
</feature>
<proteinExistence type="predicted"/>
<dbReference type="OrthoDB" id="6751645at2759"/>
<sequence length="662" mass="70493">MKLLILCCVLFILEYPNCSDADAKRGGSRGGGSRSKSSSHSSWWSTNSNKKSSNSKPNNPAPASAPAPVQAAKPSAPKPETKTNAHSQQSGNTNHQPIGWNVPGTNQHGHRGSQGLSSSQQTFTISRIRRSMILFPMSKKAHVGRNPRRNHEKTRARVSPGIHQQSQNYPTNSQPHGGAWGNQQGGAWGNHQQGGTWGNQHGGAWGGQQGAYGNQHGGWGGHHQPGYGGGGMGGYGGGMGGYGGGMGGYGGGMGGYGGGMGGFGGGMGGFGGGMGGMGGYGMQQQKRGFFSGGSTFGNILTGMAIYHVTSSLVKGVFGGGHSSRPYTVHNYYNQPPEAREEIKLPGSMLSLCEGNLTTVCTGATSICTTNNTVLCVVTMSQATSCEEGKAMCVNTTIPCTDKTDPICQNTTQQETETTVNMPCYTNLSVDVNLLNEPGAKSGEEYQYCVTTMAVAGPDYKICSEESLLEKHDYRSVLAGNLTYNLTVSPMMRKYQVFNQENPTQAPSGELVLPLEVLIPCIDNATTLCPPDLVTICTGYSEIMCIQPIAMTAYSEDYNTTVFKSKIPCLEALEDDFLCQNKTEEELIVEGDKKFVKVDMPCFGNITVNTNLPNFDIQTFNGSIPQVAPSSFMYHYHFCLITMSVPGPESDLCMISDGKEVKS</sequence>
<organism evidence="3 4">
    <name type="scientific">Psylliodes chrysocephalus</name>
    <dbReference type="NCBI Taxonomy" id="3402493"/>
    <lineage>
        <taxon>Eukaryota</taxon>
        <taxon>Metazoa</taxon>
        <taxon>Ecdysozoa</taxon>
        <taxon>Arthropoda</taxon>
        <taxon>Hexapoda</taxon>
        <taxon>Insecta</taxon>
        <taxon>Pterygota</taxon>
        <taxon>Neoptera</taxon>
        <taxon>Endopterygota</taxon>
        <taxon>Coleoptera</taxon>
        <taxon>Polyphaga</taxon>
        <taxon>Cucujiformia</taxon>
        <taxon>Chrysomeloidea</taxon>
        <taxon>Chrysomelidae</taxon>
        <taxon>Galerucinae</taxon>
        <taxon>Alticini</taxon>
        <taxon>Psylliodes</taxon>
    </lineage>
</organism>
<dbReference type="AlphaFoldDB" id="A0A9P0GKZ6"/>
<feature type="chain" id="PRO_5040158169" evidence="2">
    <location>
        <begin position="22"/>
        <end position="662"/>
    </location>
</feature>
<keyword evidence="4" id="KW-1185">Reference proteome</keyword>
<protein>
    <submittedName>
        <fullName evidence="3">Uncharacterized protein</fullName>
    </submittedName>
</protein>
<reference evidence="3" key="1">
    <citation type="submission" date="2022-01" db="EMBL/GenBank/DDBJ databases">
        <authorList>
            <person name="King R."/>
        </authorList>
    </citation>
    <scope>NUCLEOTIDE SEQUENCE</scope>
</reference>
<dbReference type="EMBL" id="OV651821">
    <property type="protein sequence ID" value="CAH1114967.1"/>
    <property type="molecule type" value="Genomic_DNA"/>
</dbReference>
<keyword evidence="2" id="KW-0732">Signal</keyword>
<feature type="region of interest" description="Disordered" evidence="1">
    <location>
        <begin position="134"/>
        <end position="218"/>
    </location>
</feature>
<name>A0A9P0GKZ6_9CUCU</name>
<feature type="compositionally biased region" description="Basic residues" evidence="1">
    <location>
        <begin position="139"/>
        <end position="156"/>
    </location>
</feature>